<evidence type="ECO:0000313" key="1">
    <source>
        <dbReference type="EMBL" id="CAI46955.1"/>
    </source>
</evidence>
<name>Q4W1U0_PSEAI</name>
<dbReference type="EMBL" id="AJ877225">
    <property type="protein sequence ID" value="CAI46955.1"/>
    <property type="molecule type" value="Genomic_DNA"/>
</dbReference>
<accession>Q4W1U0</accession>
<proteinExistence type="predicted"/>
<organism evidence="1">
    <name type="scientific">Pseudomonas aeruginosa</name>
    <dbReference type="NCBI Taxonomy" id="287"/>
    <lineage>
        <taxon>Bacteria</taxon>
        <taxon>Pseudomonadati</taxon>
        <taxon>Pseudomonadota</taxon>
        <taxon>Gammaproteobacteria</taxon>
        <taxon>Pseudomonadales</taxon>
        <taxon>Pseudomonadaceae</taxon>
        <taxon>Pseudomonas</taxon>
    </lineage>
</organism>
<reference evidence="1" key="1">
    <citation type="journal article" date="2005" name="J. Bacteriol.">
        <title>The IncP-6 plasmid Rms149 consists of a small mobilizable backbone with multiple large insertions.</title>
        <authorList>
            <person name="Haines A.S."/>
            <person name="Jones K."/>
            <person name="Cheung M."/>
            <person name="Thomas C.M."/>
        </authorList>
    </citation>
    <scope>NUCLEOTIDE SEQUENCE [LARGE SCALE GENOMIC DNA]</scope>
    <source>
        <strain evidence="1">Ps142</strain>
        <plasmid evidence="1">Rms149</plasmid>
    </source>
</reference>
<protein>
    <submittedName>
        <fullName evidence="1">Fusion product</fullName>
    </submittedName>
</protein>
<geneLocation type="plasmid" evidence="1">
    <name>Rms149</name>
</geneLocation>
<keyword evidence="1" id="KW-0614">Plasmid</keyword>
<gene>
    <name evidence="1" type="primary">hlxB</name>
</gene>
<sequence>MSSESSLGKV</sequence>